<sequence length="215" mass="23272">MRLAELSRASGVPTATIKYYLREGLLSPGKRTGTQRARYGREHLHRLRLIRALLDLAGLSLNTIRGVLATLDSDETGLPRLLKAAHEPEPAPSPRDTDSQAVREVLALVRRQGWLVSPRNPALAAAADVLAELHRLGRHDFADRLDDYAAAADAAAASDVEALDRCAGTSEMAEALILGNLLGDTLLASLRRLAQTHRLRSRDLDARKAARALAG</sequence>
<evidence type="ECO:0000313" key="3">
    <source>
        <dbReference type="EMBL" id="GAA2409719.1"/>
    </source>
</evidence>
<dbReference type="Proteomes" id="UP001500058">
    <property type="component" value="Unassembled WGS sequence"/>
</dbReference>
<dbReference type="InterPro" id="IPR000551">
    <property type="entry name" value="MerR-type_HTH_dom"/>
</dbReference>
<dbReference type="PROSITE" id="PS50937">
    <property type="entry name" value="HTH_MERR_2"/>
    <property type="match status" value="1"/>
</dbReference>
<feature type="domain" description="HTH merR-type" evidence="2">
    <location>
        <begin position="1"/>
        <end position="70"/>
    </location>
</feature>
<dbReference type="SMART" id="SM00422">
    <property type="entry name" value="HTH_MERR"/>
    <property type="match status" value="1"/>
</dbReference>
<dbReference type="PANTHER" id="PTHR30204">
    <property type="entry name" value="REDOX-CYCLING DRUG-SENSING TRANSCRIPTIONAL ACTIVATOR SOXR"/>
    <property type="match status" value="1"/>
</dbReference>
<accession>A0ABP5VR18</accession>
<evidence type="ECO:0000256" key="1">
    <source>
        <dbReference type="ARBA" id="ARBA00023125"/>
    </source>
</evidence>
<dbReference type="InterPro" id="IPR009061">
    <property type="entry name" value="DNA-bd_dom_put_sf"/>
</dbReference>
<dbReference type="PANTHER" id="PTHR30204:SF98">
    <property type="entry name" value="HTH-TYPE TRANSCRIPTIONAL REGULATOR ADHR"/>
    <property type="match status" value="1"/>
</dbReference>
<keyword evidence="4" id="KW-1185">Reference proteome</keyword>
<dbReference type="InterPro" id="IPR047057">
    <property type="entry name" value="MerR_fam"/>
</dbReference>
<keyword evidence="1" id="KW-0238">DNA-binding</keyword>
<evidence type="ECO:0000259" key="2">
    <source>
        <dbReference type="PROSITE" id="PS50937"/>
    </source>
</evidence>
<comment type="caution">
    <text evidence="3">The sequence shown here is derived from an EMBL/GenBank/DDBJ whole genome shotgun (WGS) entry which is preliminary data.</text>
</comment>
<evidence type="ECO:0000313" key="4">
    <source>
        <dbReference type="Proteomes" id="UP001500058"/>
    </source>
</evidence>
<dbReference type="SUPFAM" id="SSF46955">
    <property type="entry name" value="Putative DNA-binding domain"/>
    <property type="match status" value="1"/>
</dbReference>
<dbReference type="RefSeq" id="WP_344632719.1">
    <property type="nucleotide sequence ID" value="NZ_BAAATJ010000022.1"/>
</dbReference>
<gene>
    <name evidence="3" type="ORF">GCM10010420_42850</name>
</gene>
<dbReference type="EMBL" id="BAAATJ010000022">
    <property type="protein sequence ID" value="GAA2409719.1"/>
    <property type="molecule type" value="Genomic_DNA"/>
</dbReference>
<reference evidence="4" key="1">
    <citation type="journal article" date="2019" name="Int. J. Syst. Evol. Microbiol.">
        <title>The Global Catalogue of Microorganisms (GCM) 10K type strain sequencing project: providing services to taxonomists for standard genome sequencing and annotation.</title>
        <authorList>
            <consortium name="The Broad Institute Genomics Platform"/>
            <consortium name="The Broad Institute Genome Sequencing Center for Infectious Disease"/>
            <person name="Wu L."/>
            <person name="Ma J."/>
        </authorList>
    </citation>
    <scope>NUCLEOTIDE SEQUENCE [LARGE SCALE GENOMIC DNA]</scope>
    <source>
        <strain evidence="4">JCM 6921</strain>
    </source>
</reference>
<protein>
    <submittedName>
        <fullName evidence="3">MerR family transcriptional regulator</fullName>
    </submittedName>
</protein>
<name>A0ABP5VR18_9ACTN</name>
<proteinExistence type="predicted"/>
<organism evidence="3 4">
    <name type="scientific">Streptomyces glaucosporus</name>
    <dbReference type="NCBI Taxonomy" id="284044"/>
    <lineage>
        <taxon>Bacteria</taxon>
        <taxon>Bacillati</taxon>
        <taxon>Actinomycetota</taxon>
        <taxon>Actinomycetes</taxon>
        <taxon>Kitasatosporales</taxon>
        <taxon>Streptomycetaceae</taxon>
        <taxon>Streptomyces</taxon>
    </lineage>
</organism>
<dbReference type="PRINTS" id="PR00040">
    <property type="entry name" value="HTHMERR"/>
</dbReference>
<dbReference type="Pfam" id="PF13411">
    <property type="entry name" value="MerR_1"/>
    <property type="match status" value="1"/>
</dbReference>
<dbReference type="Gene3D" id="1.10.1660.10">
    <property type="match status" value="1"/>
</dbReference>